<feature type="region of interest" description="Disordered" evidence="4">
    <location>
        <begin position="433"/>
        <end position="456"/>
    </location>
</feature>
<dbReference type="InterPro" id="IPR036322">
    <property type="entry name" value="WD40_repeat_dom_sf"/>
</dbReference>
<evidence type="ECO:0000256" key="2">
    <source>
        <dbReference type="ARBA" id="ARBA00022737"/>
    </source>
</evidence>
<dbReference type="Gene3D" id="2.130.10.10">
    <property type="entry name" value="YVTN repeat-like/Quinoprotein amine dehydrogenase"/>
    <property type="match status" value="3"/>
</dbReference>
<name>A0AAV8P9D9_ENSVE</name>
<dbReference type="EMBL" id="JAQQAF010000007">
    <property type="protein sequence ID" value="KAJ8470876.1"/>
    <property type="molecule type" value="Genomic_DNA"/>
</dbReference>
<dbReference type="PRINTS" id="PR00320">
    <property type="entry name" value="GPROTEINBRPT"/>
</dbReference>
<sequence length="456" mass="49054">MGVRKEAACSPSLSTKLLHLLRSDAIVPSEEELLRVGSDAAACYVTRPWTSSYNISPWNPEAASPLVGSRWTKQLRPDPQVTGLVGSLVRREGQVYSLAAAGDLLYTGSESRNIRVWKGRKEFSCFRSSSGFVKAIVVSGDRIFTSHQDGKIRVWRRSSKDPSVHKRVMTLPTLGDFLRSSMNPSRYVEQRRHHSSLWLRHLDTVSCLSLDEDAGLLYSGSWDKTVKVWRISDCKCLESFNAHDDAVNAVATGFDGLVFTGSADGTVKAWQREVAAGVKDGIGGATRHVSAQTLLQQEGAVTALAVVAAVGIVYCGSSDGVVLYWQREAGGGPLAWGGALRGHGMAVLCLAAAGTILASGSADRTIRVWRRDEGGGGHVVVAVLVGHAAPIKCVAVEAEEDRGNGRGYVVYSGSLDKSVKIWRVGERERLPVAERSTPRHPRSSSHVCGGAGDMTC</sequence>
<dbReference type="SUPFAM" id="SSF50978">
    <property type="entry name" value="WD40 repeat-like"/>
    <property type="match status" value="1"/>
</dbReference>
<keyword evidence="7" id="KW-1185">Reference proteome</keyword>
<dbReference type="InterPro" id="IPR020472">
    <property type="entry name" value="WD40_PAC1"/>
</dbReference>
<dbReference type="InterPro" id="IPR015943">
    <property type="entry name" value="WD40/YVTN_repeat-like_dom_sf"/>
</dbReference>
<evidence type="ECO:0000256" key="1">
    <source>
        <dbReference type="ARBA" id="ARBA00022574"/>
    </source>
</evidence>
<dbReference type="InterPro" id="IPR001680">
    <property type="entry name" value="WD40_rpt"/>
</dbReference>
<evidence type="ECO:0000256" key="4">
    <source>
        <dbReference type="SAM" id="MobiDB-lite"/>
    </source>
</evidence>
<feature type="repeat" description="WD" evidence="3">
    <location>
        <begin position="240"/>
        <end position="271"/>
    </location>
</feature>
<feature type="transmembrane region" description="Helical" evidence="5">
    <location>
        <begin position="300"/>
        <end position="325"/>
    </location>
</feature>
<dbReference type="Proteomes" id="UP001222027">
    <property type="component" value="Unassembled WGS sequence"/>
</dbReference>
<proteinExistence type="predicted"/>
<gene>
    <name evidence="6" type="ORF">OPV22_025219</name>
</gene>
<keyword evidence="5" id="KW-0812">Transmembrane</keyword>
<feature type="transmembrane region" description="Helical" evidence="5">
    <location>
        <begin position="345"/>
        <end position="362"/>
    </location>
</feature>
<dbReference type="SMART" id="SM00320">
    <property type="entry name" value="WD40"/>
    <property type="match status" value="7"/>
</dbReference>
<keyword evidence="5" id="KW-1133">Transmembrane helix</keyword>
<comment type="caution">
    <text evidence="6">The sequence shown here is derived from an EMBL/GenBank/DDBJ whole genome shotgun (WGS) entry which is preliminary data.</text>
</comment>
<keyword evidence="2" id="KW-0677">Repeat</keyword>
<dbReference type="PROSITE" id="PS50082">
    <property type="entry name" value="WD_REPEATS_2"/>
    <property type="match status" value="4"/>
</dbReference>
<reference evidence="6 7" key="1">
    <citation type="submission" date="2022-12" db="EMBL/GenBank/DDBJ databases">
        <title>Chromosome-scale assembly of the Ensete ventricosum genome.</title>
        <authorList>
            <person name="Dussert Y."/>
            <person name="Stocks J."/>
            <person name="Wendawek A."/>
            <person name="Woldeyes F."/>
            <person name="Nichols R.A."/>
            <person name="Borrell J.S."/>
        </authorList>
    </citation>
    <scope>NUCLEOTIDE SEQUENCE [LARGE SCALE GENOMIC DNA]</scope>
    <source>
        <strain evidence="7">cv. Maze</strain>
        <tissue evidence="6">Seeds</tissue>
    </source>
</reference>
<evidence type="ECO:0000313" key="6">
    <source>
        <dbReference type="EMBL" id="KAJ8470876.1"/>
    </source>
</evidence>
<evidence type="ECO:0000256" key="3">
    <source>
        <dbReference type="PROSITE-ProRule" id="PRU00221"/>
    </source>
</evidence>
<dbReference type="FunFam" id="2.130.10.10:FF:000775">
    <property type="entry name" value="BnaA09g28200D protein"/>
    <property type="match status" value="1"/>
</dbReference>
<dbReference type="InterPro" id="IPR045182">
    <property type="entry name" value="JINGUBANG-like"/>
</dbReference>
<dbReference type="PROSITE" id="PS50294">
    <property type="entry name" value="WD_REPEATS_REGION"/>
    <property type="match status" value="3"/>
</dbReference>
<organism evidence="6 7">
    <name type="scientific">Ensete ventricosum</name>
    <name type="common">Abyssinian banana</name>
    <name type="synonym">Musa ensete</name>
    <dbReference type="NCBI Taxonomy" id="4639"/>
    <lineage>
        <taxon>Eukaryota</taxon>
        <taxon>Viridiplantae</taxon>
        <taxon>Streptophyta</taxon>
        <taxon>Embryophyta</taxon>
        <taxon>Tracheophyta</taxon>
        <taxon>Spermatophyta</taxon>
        <taxon>Magnoliopsida</taxon>
        <taxon>Liliopsida</taxon>
        <taxon>Zingiberales</taxon>
        <taxon>Musaceae</taxon>
        <taxon>Ensete</taxon>
    </lineage>
</organism>
<accession>A0AAV8P9D9</accession>
<dbReference type="AlphaFoldDB" id="A0AAV8P9D9"/>
<feature type="repeat" description="WD" evidence="3">
    <location>
        <begin position="340"/>
        <end position="369"/>
    </location>
</feature>
<feature type="repeat" description="WD" evidence="3">
    <location>
        <begin position="384"/>
        <end position="432"/>
    </location>
</feature>
<keyword evidence="5" id="KW-0472">Membrane</keyword>
<keyword evidence="1 3" id="KW-0853">WD repeat</keyword>
<protein>
    <recommendedName>
        <fullName evidence="8">Neurobeachin beta-propeller domain-containing protein</fullName>
    </recommendedName>
</protein>
<dbReference type="Pfam" id="PF00400">
    <property type="entry name" value="WD40"/>
    <property type="match status" value="5"/>
</dbReference>
<evidence type="ECO:0000256" key="5">
    <source>
        <dbReference type="SAM" id="Phobius"/>
    </source>
</evidence>
<dbReference type="PANTHER" id="PTHR22844:SF370">
    <property type="entry name" value="OS12G0594000 PROTEIN"/>
    <property type="match status" value="1"/>
</dbReference>
<feature type="repeat" description="WD" evidence="3">
    <location>
        <begin position="198"/>
        <end position="239"/>
    </location>
</feature>
<evidence type="ECO:0000313" key="7">
    <source>
        <dbReference type="Proteomes" id="UP001222027"/>
    </source>
</evidence>
<evidence type="ECO:0008006" key="8">
    <source>
        <dbReference type="Google" id="ProtNLM"/>
    </source>
</evidence>
<dbReference type="PANTHER" id="PTHR22844">
    <property type="entry name" value="F-BOX AND WD40 DOMAIN PROTEIN"/>
    <property type="match status" value="1"/>
</dbReference>